<keyword evidence="13" id="KW-1185">Reference proteome</keyword>
<comment type="subcellular location">
    <subcellularLocation>
        <location evidence="1">Mitochondrion membrane</location>
        <topology evidence="1">Multi-pass membrane protein</topology>
    </subcellularLocation>
</comment>
<evidence type="ECO:0000256" key="8">
    <source>
        <dbReference type="ARBA" id="ARBA00023136"/>
    </source>
</evidence>
<evidence type="ECO:0000313" key="12">
    <source>
        <dbReference type="EMBL" id="KAG0672451.1"/>
    </source>
</evidence>
<gene>
    <name evidence="12" type="ORF">C6P45_001913</name>
</gene>
<dbReference type="OrthoDB" id="3364892at2759"/>
<evidence type="ECO:0000256" key="9">
    <source>
        <dbReference type="PROSITE-ProRule" id="PRU00282"/>
    </source>
</evidence>
<dbReference type="GO" id="GO:0031966">
    <property type="term" value="C:mitochondrial membrane"/>
    <property type="evidence" value="ECO:0007669"/>
    <property type="project" value="UniProtKB-SubCell"/>
</dbReference>
<evidence type="ECO:0000256" key="6">
    <source>
        <dbReference type="ARBA" id="ARBA00022989"/>
    </source>
</evidence>
<dbReference type="AlphaFoldDB" id="A0A9P7BE02"/>
<dbReference type="InterPro" id="IPR023395">
    <property type="entry name" value="MCP_dom_sf"/>
</dbReference>
<dbReference type="InterPro" id="IPR050567">
    <property type="entry name" value="Mitochondrial_Carrier"/>
</dbReference>
<reference evidence="12 13" key="1">
    <citation type="submission" date="2020-11" db="EMBL/GenBank/DDBJ databases">
        <title>Kefir isolates.</title>
        <authorList>
            <person name="Marcisauskas S."/>
            <person name="Kim Y."/>
            <person name="Blasche S."/>
        </authorList>
    </citation>
    <scope>NUCLEOTIDE SEQUENCE [LARGE SCALE GENOMIC DNA]</scope>
    <source>
        <strain evidence="12 13">OG2</strain>
    </source>
</reference>
<dbReference type="SUPFAM" id="SSF103506">
    <property type="entry name" value="Mitochondrial carrier"/>
    <property type="match status" value="1"/>
</dbReference>
<evidence type="ECO:0000256" key="5">
    <source>
        <dbReference type="ARBA" id="ARBA00022737"/>
    </source>
</evidence>
<keyword evidence="3 10" id="KW-0813">Transport</keyword>
<keyword evidence="5" id="KW-0677">Repeat</keyword>
<dbReference type="Gene3D" id="1.50.40.10">
    <property type="entry name" value="Mitochondrial carrier domain"/>
    <property type="match status" value="1"/>
</dbReference>
<feature type="transmembrane region" description="Helical" evidence="11">
    <location>
        <begin position="231"/>
        <end position="254"/>
    </location>
</feature>
<evidence type="ECO:0008006" key="14">
    <source>
        <dbReference type="Google" id="ProtNLM"/>
    </source>
</evidence>
<evidence type="ECO:0000256" key="3">
    <source>
        <dbReference type="ARBA" id="ARBA00022448"/>
    </source>
</evidence>
<evidence type="ECO:0000256" key="1">
    <source>
        <dbReference type="ARBA" id="ARBA00004225"/>
    </source>
</evidence>
<evidence type="ECO:0000256" key="10">
    <source>
        <dbReference type="RuleBase" id="RU000488"/>
    </source>
</evidence>
<organism evidence="12 13">
    <name type="scientific">Maudiozyma exigua</name>
    <name type="common">Yeast</name>
    <name type="synonym">Kazachstania exigua</name>
    <dbReference type="NCBI Taxonomy" id="34358"/>
    <lineage>
        <taxon>Eukaryota</taxon>
        <taxon>Fungi</taxon>
        <taxon>Dikarya</taxon>
        <taxon>Ascomycota</taxon>
        <taxon>Saccharomycotina</taxon>
        <taxon>Saccharomycetes</taxon>
        <taxon>Saccharomycetales</taxon>
        <taxon>Saccharomycetaceae</taxon>
        <taxon>Maudiozyma</taxon>
    </lineage>
</organism>
<dbReference type="PROSITE" id="PS50920">
    <property type="entry name" value="SOLCAR"/>
    <property type="match status" value="1"/>
</dbReference>
<keyword evidence="6 11" id="KW-1133">Transmembrane helix</keyword>
<comment type="caution">
    <text evidence="12">The sequence shown here is derived from an EMBL/GenBank/DDBJ whole genome shotgun (WGS) entry which is preliminary data.</text>
</comment>
<accession>A0A9P7BE02</accession>
<dbReference type="Pfam" id="PF00153">
    <property type="entry name" value="Mito_carr"/>
    <property type="match status" value="1"/>
</dbReference>
<feature type="repeat" description="Solcar" evidence="9">
    <location>
        <begin position="131"/>
        <end position="220"/>
    </location>
</feature>
<keyword evidence="7" id="KW-0496">Mitochondrion</keyword>
<keyword evidence="8 9" id="KW-0472">Membrane</keyword>
<evidence type="ECO:0000256" key="11">
    <source>
        <dbReference type="SAM" id="Phobius"/>
    </source>
</evidence>
<evidence type="ECO:0000256" key="4">
    <source>
        <dbReference type="ARBA" id="ARBA00022692"/>
    </source>
</evidence>
<dbReference type="InterPro" id="IPR018108">
    <property type="entry name" value="MCP_transmembrane"/>
</dbReference>
<evidence type="ECO:0000256" key="7">
    <source>
        <dbReference type="ARBA" id="ARBA00023128"/>
    </source>
</evidence>
<sequence length="349" mass="40729">MNATILESDKKETHLNSLIGALTAAVRTVIFRLTTFYLRVPLKLFRPPRFDYLHYLRISYFQDSTKVKNSSIYERTSINVLHRALKQYGWRIIPERILPPLLVNSFTGILLYTSYLQISSYLNTNVTDTYEYYLNIYKSGWFAGLLQGVVSSPVDAIIVRQNTEELIRQINKHDSIWKYAWPKWKQIGFIGCYGGCLLTLFKESMSFGAYFWSFEYIKQKYKGKIRDSKYIHHSIIFVSGVTAALILQLIQYPITKIERIHHKRLEAIDTLATTYKASGWRSKHVHLYRNAYGETFTHLRQIHAGKHLQFTKWLYKGFTRNTVAVIPGTTAGLLFLNYLRSQTEQPILI</sequence>
<dbReference type="PANTHER" id="PTHR45624:SF26">
    <property type="entry name" value="CARRIER PROTEIN, PUTATIVE (AFU_ORTHOLOGUE AFUA_1G07710)-RELATED"/>
    <property type="match status" value="1"/>
</dbReference>
<proteinExistence type="inferred from homology"/>
<name>A0A9P7BE02_MAUEX</name>
<dbReference type="GO" id="GO:0022857">
    <property type="term" value="F:transmembrane transporter activity"/>
    <property type="evidence" value="ECO:0007669"/>
    <property type="project" value="TreeGrafter"/>
</dbReference>
<dbReference type="EMBL" id="PUHR01000002">
    <property type="protein sequence ID" value="KAG0672451.1"/>
    <property type="molecule type" value="Genomic_DNA"/>
</dbReference>
<keyword evidence="4 9" id="KW-0812">Transmembrane</keyword>
<dbReference type="Proteomes" id="UP000750334">
    <property type="component" value="Unassembled WGS sequence"/>
</dbReference>
<evidence type="ECO:0000256" key="2">
    <source>
        <dbReference type="ARBA" id="ARBA00006375"/>
    </source>
</evidence>
<protein>
    <recommendedName>
        <fullName evidence="14">Mitochondrial carrier protein</fullName>
    </recommendedName>
</protein>
<feature type="transmembrane region" description="Helical" evidence="11">
    <location>
        <begin position="187"/>
        <end position="211"/>
    </location>
</feature>
<comment type="similarity">
    <text evidence="2 10">Belongs to the mitochondrial carrier (TC 2.A.29) family.</text>
</comment>
<dbReference type="PANTHER" id="PTHR45624">
    <property type="entry name" value="MITOCHONDRIAL BASIC AMINO ACIDS TRANSPORTER-RELATED"/>
    <property type="match status" value="1"/>
</dbReference>
<evidence type="ECO:0000313" key="13">
    <source>
        <dbReference type="Proteomes" id="UP000750334"/>
    </source>
</evidence>